<evidence type="ECO:0000313" key="1">
    <source>
        <dbReference type="EMBL" id="KAK9001704.1"/>
    </source>
</evidence>
<proteinExistence type="predicted"/>
<gene>
    <name evidence="1" type="ORF">V6N11_083481</name>
</gene>
<comment type="caution">
    <text evidence="1">The sequence shown here is derived from an EMBL/GenBank/DDBJ whole genome shotgun (WGS) entry which is preliminary data.</text>
</comment>
<organism evidence="1 2">
    <name type="scientific">Hibiscus sabdariffa</name>
    <name type="common">roselle</name>
    <dbReference type="NCBI Taxonomy" id="183260"/>
    <lineage>
        <taxon>Eukaryota</taxon>
        <taxon>Viridiplantae</taxon>
        <taxon>Streptophyta</taxon>
        <taxon>Embryophyta</taxon>
        <taxon>Tracheophyta</taxon>
        <taxon>Spermatophyta</taxon>
        <taxon>Magnoliopsida</taxon>
        <taxon>eudicotyledons</taxon>
        <taxon>Gunneridae</taxon>
        <taxon>Pentapetalae</taxon>
        <taxon>rosids</taxon>
        <taxon>malvids</taxon>
        <taxon>Malvales</taxon>
        <taxon>Malvaceae</taxon>
        <taxon>Malvoideae</taxon>
        <taxon>Hibiscus</taxon>
    </lineage>
</organism>
<sequence>MIGCGDLMLIRWPKNSAYPNLCTLPKRIFHSYFARKGENKLENDLHSSQNQNRKQRKFGELFDEKEVSNLVSLVKDLRAAGRGGQLQGKSDIRGFEKTDEGTWPEAIPALLQDAIERLVHLGSESLFASCS</sequence>
<accession>A0ABR2QMC8</accession>
<protein>
    <submittedName>
        <fullName evidence="1">Uncharacterized protein</fullName>
    </submittedName>
</protein>
<keyword evidence="2" id="KW-1185">Reference proteome</keyword>
<dbReference type="EMBL" id="JBBPBN010000036">
    <property type="protein sequence ID" value="KAK9001704.1"/>
    <property type="molecule type" value="Genomic_DNA"/>
</dbReference>
<reference evidence="1 2" key="1">
    <citation type="journal article" date="2024" name="G3 (Bethesda)">
        <title>Genome assembly of Hibiscus sabdariffa L. provides insights into metabolisms of medicinal natural products.</title>
        <authorList>
            <person name="Kim T."/>
        </authorList>
    </citation>
    <scope>NUCLEOTIDE SEQUENCE [LARGE SCALE GENOMIC DNA]</scope>
    <source>
        <strain evidence="1">TK-2024</strain>
        <tissue evidence="1">Old leaves</tissue>
    </source>
</reference>
<evidence type="ECO:0000313" key="2">
    <source>
        <dbReference type="Proteomes" id="UP001396334"/>
    </source>
</evidence>
<name>A0ABR2QMC8_9ROSI</name>
<dbReference type="Proteomes" id="UP001396334">
    <property type="component" value="Unassembled WGS sequence"/>
</dbReference>